<dbReference type="InterPro" id="IPR000884">
    <property type="entry name" value="TSP1_rpt"/>
</dbReference>
<dbReference type="Gene3D" id="2.20.100.10">
    <property type="entry name" value="Thrombospondin type-1 (TSP1) repeat"/>
    <property type="match status" value="2"/>
</dbReference>
<dbReference type="Pfam" id="PF12796">
    <property type="entry name" value="Ank_2"/>
    <property type="match status" value="1"/>
</dbReference>
<dbReference type="Pfam" id="PF19030">
    <property type="entry name" value="TSP1_ADAMTS"/>
    <property type="match status" value="3"/>
</dbReference>
<dbReference type="InterPro" id="IPR036383">
    <property type="entry name" value="TSP1_rpt_sf"/>
</dbReference>
<gene>
    <name evidence="4" type="primary">Kidins220</name>
    <name evidence="4" type="ORF">AK812_SmicGene33456</name>
</gene>
<comment type="caution">
    <text evidence="4">The sequence shown here is derived from an EMBL/GenBank/DDBJ whole genome shotgun (WGS) entry which is preliminary data.</text>
</comment>
<evidence type="ECO:0000256" key="3">
    <source>
        <dbReference type="PROSITE-ProRule" id="PRU00023"/>
    </source>
</evidence>
<keyword evidence="4" id="KW-0808">Transferase</keyword>
<dbReference type="EMBL" id="LSRX01000971">
    <property type="protein sequence ID" value="OLP85536.1"/>
    <property type="molecule type" value="Genomic_DNA"/>
</dbReference>
<dbReference type="SMART" id="SM00209">
    <property type="entry name" value="TSP1"/>
    <property type="match status" value="3"/>
</dbReference>
<dbReference type="SMART" id="SM00248">
    <property type="entry name" value="ANK"/>
    <property type="match status" value="5"/>
</dbReference>
<evidence type="ECO:0000313" key="5">
    <source>
        <dbReference type="Proteomes" id="UP000186817"/>
    </source>
</evidence>
<feature type="repeat" description="ANK" evidence="3">
    <location>
        <begin position="306"/>
        <end position="338"/>
    </location>
</feature>
<feature type="repeat" description="ANK" evidence="3">
    <location>
        <begin position="240"/>
        <end position="272"/>
    </location>
</feature>
<dbReference type="SUPFAM" id="SSF82895">
    <property type="entry name" value="TSP-1 type 1 repeat"/>
    <property type="match status" value="3"/>
</dbReference>
<evidence type="ECO:0000256" key="2">
    <source>
        <dbReference type="ARBA" id="ARBA00023043"/>
    </source>
</evidence>
<keyword evidence="4" id="KW-0418">Kinase</keyword>
<dbReference type="SUPFAM" id="SSF48403">
    <property type="entry name" value="Ankyrin repeat"/>
    <property type="match status" value="1"/>
</dbReference>
<dbReference type="AlphaFoldDB" id="A0A1Q9CRI5"/>
<dbReference type="InterPro" id="IPR002110">
    <property type="entry name" value="Ankyrin_rpt"/>
</dbReference>
<dbReference type="Gene3D" id="1.25.40.20">
    <property type="entry name" value="Ankyrin repeat-containing domain"/>
    <property type="match status" value="1"/>
</dbReference>
<dbReference type="PANTHER" id="PTHR24171">
    <property type="entry name" value="ANKYRIN REPEAT DOMAIN-CONTAINING PROTEIN 39-RELATED"/>
    <property type="match status" value="1"/>
</dbReference>
<keyword evidence="1" id="KW-0677">Repeat</keyword>
<dbReference type="PRINTS" id="PR01415">
    <property type="entry name" value="ANKYRIN"/>
</dbReference>
<reference evidence="4 5" key="1">
    <citation type="submission" date="2016-02" db="EMBL/GenBank/DDBJ databases">
        <title>Genome analysis of coral dinoflagellate symbionts highlights evolutionary adaptations to a symbiotic lifestyle.</title>
        <authorList>
            <person name="Aranda M."/>
            <person name="Li Y."/>
            <person name="Liew Y.J."/>
            <person name="Baumgarten S."/>
            <person name="Simakov O."/>
            <person name="Wilson M."/>
            <person name="Piel J."/>
            <person name="Ashoor H."/>
            <person name="Bougouffa S."/>
            <person name="Bajic V.B."/>
            <person name="Ryu T."/>
            <person name="Ravasi T."/>
            <person name="Bayer T."/>
            <person name="Micklem G."/>
            <person name="Kim H."/>
            <person name="Bhak J."/>
            <person name="Lajeunesse T.C."/>
            <person name="Voolstra C.R."/>
        </authorList>
    </citation>
    <scope>NUCLEOTIDE SEQUENCE [LARGE SCALE GENOMIC DNA]</scope>
    <source>
        <strain evidence="4 5">CCMP2467</strain>
    </source>
</reference>
<dbReference type="InterPro" id="IPR036770">
    <property type="entry name" value="Ankyrin_rpt-contain_sf"/>
</dbReference>
<proteinExistence type="predicted"/>
<protein>
    <submittedName>
        <fullName evidence="4">Kinase D-interacting substrate of 220 kDa</fullName>
    </submittedName>
</protein>
<keyword evidence="5" id="KW-1185">Reference proteome</keyword>
<name>A0A1Q9CRI5_SYMMI</name>
<keyword evidence="2 3" id="KW-0040">ANK repeat</keyword>
<dbReference type="CDD" id="cd17039">
    <property type="entry name" value="Ubl_ubiquitin_like"/>
    <property type="match status" value="1"/>
</dbReference>
<evidence type="ECO:0000313" key="4">
    <source>
        <dbReference type="EMBL" id="OLP85536.1"/>
    </source>
</evidence>
<dbReference type="PROSITE" id="PS50297">
    <property type="entry name" value="ANK_REP_REGION"/>
    <property type="match status" value="3"/>
</dbReference>
<dbReference type="Pfam" id="PF00023">
    <property type="entry name" value="Ank"/>
    <property type="match status" value="1"/>
</dbReference>
<dbReference type="Proteomes" id="UP000186817">
    <property type="component" value="Unassembled WGS sequence"/>
</dbReference>
<sequence>MFTLTGSASSGPWPKPKALETCQSSRTCVWEISEWSECDATCGPGEKRRQVRCTSPDEEECPGDRPADREECYSTANCAWWTGTWTPCNATCGDGLQTRTLVCGADACDPTTAPSAVRSCRSTSQCSWQLGAWGGCRSENREDCHNVLKVKLHLRTLCSFPVSLQQLLCDGRCLKDEEQADATAELQLVMLSVVGKEQRQQAENELVVYAAEVGDLPVAKSLLQAGVDKDCAYAVYVDGQQMTALSVAARRGHTEMVRLLLHAGADKNLRDVGGRTALAYAARVGHTEIVRLLVEAGADMDLQDMRSMTPLIHAASEGHAEIVRLLADAGADKNWQDQYGRTALAHAAHCGHTKIIRHLASADNDGTMAWMVVACSRCGSGISERSVVCPSGDDVDCSAVPRPLDRRSCHDVTGCNWSTSSWSACSQTCGRGTSTRAVVCPSGDEGDCAGLPRPEAERSCAETVGCSWVLGQWSSCLGPG</sequence>
<organism evidence="4 5">
    <name type="scientific">Symbiodinium microadriaticum</name>
    <name type="common">Dinoflagellate</name>
    <name type="synonym">Zooxanthella microadriatica</name>
    <dbReference type="NCBI Taxonomy" id="2951"/>
    <lineage>
        <taxon>Eukaryota</taxon>
        <taxon>Sar</taxon>
        <taxon>Alveolata</taxon>
        <taxon>Dinophyceae</taxon>
        <taxon>Suessiales</taxon>
        <taxon>Symbiodiniaceae</taxon>
        <taxon>Symbiodinium</taxon>
    </lineage>
</organism>
<dbReference type="PROSITE" id="PS50092">
    <property type="entry name" value="TSP1"/>
    <property type="match status" value="3"/>
</dbReference>
<dbReference type="OrthoDB" id="448960at2759"/>
<feature type="repeat" description="ANK" evidence="3">
    <location>
        <begin position="273"/>
        <end position="305"/>
    </location>
</feature>
<evidence type="ECO:0000256" key="1">
    <source>
        <dbReference type="ARBA" id="ARBA00022737"/>
    </source>
</evidence>
<dbReference type="PROSITE" id="PS50088">
    <property type="entry name" value="ANK_REPEAT"/>
    <property type="match status" value="3"/>
</dbReference>
<accession>A0A1Q9CRI5</accession>
<dbReference type="GO" id="GO:0016301">
    <property type="term" value="F:kinase activity"/>
    <property type="evidence" value="ECO:0007669"/>
    <property type="project" value="UniProtKB-KW"/>
</dbReference>